<keyword evidence="10" id="KW-1185">Reference proteome</keyword>
<dbReference type="GO" id="GO:0005886">
    <property type="term" value="C:plasma membrane"/>
    <property type="evidence" value="ECO:0007669"/>
    <property type="project" value="UniProtKB-SubCell"/>
</dbReference>
<feature type="transmembrane region" description="Helical" evidence="7">
    <location>
        <begin position="83"/>
        <end position="109"/>
    </location>
</feature>
<gene>
    <name evidence="9" type="ORF">MPUL_34240</name>
</gene>
<sequence length="191" mass="20775">MTDQPPPPGGYPPPPHAGGYPQAQPMPPMLPKEAYTPWFTRVLAWIIDYIPFTIILGIGFAMLAGTRETACITDVSEYELGEFCATGASTLGQASVVVAALAALAYLVWNLGYRQGRTGSSIGKSILKFKVVSEKTGQPMGFGLSVLREFIYLIAYFACGLLWIIAVLFPLWDSKRQTLVDKIVSTICLPL</sequence>
<evidence type="ECO:0000313" key="10">
    <source>
        <dbReference type="Proteomes" id="UP000467252"/>
    </source>
</evidence>
<feature type="transmembrane region" description="Helical" evidence="7">
    <location>
        <begin position="42"/>
        <end position="63"/>
    </location>
</feature>
<dbReference type="AlphaFoldDB" id="A0A7I7UQ49"/>
<dbReference type="EMBL" id="AP022599">
    <property type="protein sequence ID" value="BBY82266.1"/>
    <property type="molecule type" value="Genomic_DNA"/>
</dbReference>
<dbReference type="PANTHER" id="PTHR36115:SF6">
    <property type="entry name" value="PROLINE-RICH ANTIGEN HOMOLOG"/>
    <property type="match status" value="1"/>
</dbReference>
<feature type="compositionally biased region" description="Pro residues" evidence="6">
    <location>
        <begin position="1"/>
        <end position="16"/>
    </location>
</feature>
<comment type="subcellular location">
    <subcellularLocation>
        <location evidence="1">Cell membrane</location>
        <topology evidence="1">Multi-pass membrane protein</topology>
    </subcellularLocation>
</comment>
<feature type="transmembrane region" description="Helical" evidence="7">
    <location>
        <begin position="150"/>
        <end position="172"/>
    </location>
</feature>
<dbReference type="InterPro" id="IPR010432">
    <property type="entry name" value="RDD"/>
</dbReference>
<accession>A0A7I7UQ49</accession>
<evidence type="ECO:0000256" key="1">
    <source>
        <dbReference type="ARBA" id="ARBA00004651"/>
    </source>
</evidence>
<evidence type="ECO:0000256" key="7">
    <source>
        <dbReference type="SAM" id="Phobius"/>
    </source>
</evidence>
<evidence type="ECO:0000256" key="5">
    <source>
        <dbReference type="ARBA" id="ARBA00023136"/>
    </source>
</evidence>
<reference evidence="9 10" key="1">
    <citation type="journal article" date="2019" name="Emerg. Microbes Infect.">
        <title>Comprehensive subspecies identification of 175 nontuberculous mycobacteria species based on 7547 genomic profiles.</title>
        <authorList>
            <person name="Matsumoto Y."/>
            <person name="Kinjo T."/>
            <person name="Motooka D."/>
            <person name="Nabeya D."/>
            <person name="Jung N."/>
            <person name="Uechi K."/>
            <person name="Horii T."/>
            <person name="Iida T."/>
            <person name="Fujita J."/>
            <person name="Nakamura S."/>
        </authorList>
    </citation>
    <scope>NUCLEOTIDE SEQUENCE [LARGE SCALE GENOMIC DNA]</scope>
    <source>
        <strain evidence="9 10">JCM 6370</strain>
    </source>
</reference>
<keyword evidence="4 7" id="KW-1133">Transmembrane helix</keyword>
<evidence type="ECO:0000256" key="2">
    <source>
        <dbReference type="ARBA" id="ARBA00022475"/>
    </source>
</evidence>
<keyword evidence="2" id="KW-1003">Cell membrane</keyword>
<feature type="region of interest" description="Disordered" evidence="6">
    <location>
        <begin position="1"/>
        <end position="23"/>
    </location>
</feature>
<name>A0A7I7UQ49_MYCPV</name>
<dbReference type="Pfam" id="PF06271">
    <property type="entry name" value="RDD"/>
    <property type="match status" value="1"/>
</dbReference>
<proteinExistence type="predicted"/>
<evidence type="ECO:0000256" key="4">
    <source>
        <dbReference type="ARBA" id="ARBA00022989"/>
    </source>
</evidence>
<keyword evidence="3 7" id="KW-0812">Transmembrane</keyword>
<dbReference type="InterPro" id="IPR051791">
    <property type="entry name" value="Pra-immunoreactive"/>
</dbReference>
<evidence type="ECO:0000256" key="6">
    <source>
        <dbReference type="SAM" id="MobiDB-lite"/>
    </source>
</evidence>
<dbReference type="Proteomes" id="UP000467252">
    <property type="component" value="Chromosome"/>
</dbReference>
<feature type="domain" description="RDD" evidence="8">
    <location>
        <begin position="35"/>
        <end position="183"/>
    </location>
</feature>
<dbReference type="PANTHER" id="PTHR36115">
    <property type="entry name" value="PROLINE-RICH ANTIGEN HOMOLOG-RELATED"/>
    <property type="match status" value="1"/>
</dbReference>
<evidence type="ECO:0000313" key="9">
    <source>
        <dbReference type="EMBL" id="BBY82266.1"/>
    </source>
</evidence>
<keyword evidence="5 7" id="KW-0472">Membrane</keyword>
<evidence type="ECO:0000259" key="8">
    <source>
        <dbReference type="Pfam" id="PF06271"/>
    </source>
</evidence>
<protein>
    <recommendedName>
        <fullName evidence="8">RDD domain-containing protein</fullName>
    </recommendedName>
</protein>
<dbReference type="RefSeq" id="WP_163902209.1">
    <property type="nucleotide sequence ID" value="NZ_AP022599.1"/>
</dbReference>
<organism evidence="9 10">
    <name type="scientific">Mycolicibacterium pulveris</name>
    <name type="common">Mycobacterium pulveris</name>
    <dbReference type="NCBI Taxonomy" id="36813"/>
    <lineage>
        <taxon>Bacteria</taxon>
        <taxon>Bacillati</taxon>
        <taxon>Actinomycetota</taxon>
        <taxon>Actinomycetes</taxon>
        <taxon>Mycobacteriales</taxon>
        <taxon>Mycobacteriaceae</taxon>
        <taxon>Mycolicibacterium</taxon>
    </lineage>
</organism>
<evidence type="ECO:0000256" key="3">
    <source>
        <dbReference type="ARBA" id="ARBA00022692"/>
    </source>
</evidence>